<sequence>MKIVLDAQDAQLLQLLNQNARASYAELGRQIGLSQSATKERGATFVRRRIN</sequence>
<accession>A0ABY6M0P9</accession>
<reference evidence="2" key="1">
    <citation type="submission" date="2021-08" db="EMBL/GenBank/DDBJ databases">
        <title>Flavobacterium sp. strain CC-SYL302.</title>
        <authorList>
            <person name="Lin S.-Y."/>
            <person name="Lee T.-H."/>
            <person name="Young C.-C."/>
        </authorList>
    </citation>
    <scope>NUCLEOTIDE SEQUENCE</scope>
    <source>
        <strain evidence="2">CC-SYL302</strain>
    </source>
</reference>
<dbReference type="SUPFAM" id="SSF46785">
    <property type="entry name" value="Winged helix' DNA-binding domain"/>
    <property type="match status" value="1"/>
</dbReference>
<protein>
    <submittedName>
        <fullName evidence="2">AsnC family transcriptional regulator</fullName>
    </submittedName>
</protein>
<evidence type="ECO:0000259" key="1">
    <source>
        <dbReference type="Pfam" id="PF13404"/>
    </source>
</evidence>
<gene>
    <name evidence="2" type="ORF">K5I29_09155</name>
</gene>
<dbReference type="PRINTS" id="PR00033">
    <property type="entry name" value="HTHASNC"/>
</dbReference>
<dbReference type="InterPro" id="IPR036388">
    <property type="entry name" value="WH-like_DNA-bd_sf"/>
</dbReference>
<organism evidence="2 3">
    <name type="scientific">Flavobacterium agricola</name>
    <dbReference type="NCBI Taxonomy" id="2870839"/>
    <lineage>
        <taxon>Bacteria</taxon>
        <taxon>Pseudomonadati</taxon>
        <taxon>Bacteroidota</taxon>
        <taxon>Flavobacteriia</taxon>
        <taxon>Flavobacteriales</taxon>
        <taxon>Flavobacteriaceae</taxon>
        <taxon>Flavobacterium</taxon>
    </lineage>
</organism>
<dbReference type="Proteomes" id="UP001163328">
    <property type="component" value="Chromosome"/>
</dbReference>
<feature type="domain" description="HTH asnC-type" evidence="1">
    <location>
        <begin position="5"/>
        <end position="41"/>
    </location>
</feature>
<dbReference type="RefSeq" id="WP_264432710.1">
    <property type="nucleotide sequence ID" value="NZ_CP081495.1"/>
</dbReference>
<proteinExistence type="predicted"/>
<dbReference type="InterPro" id="IPR000485">
    <property type="entry name" value="AsnC-type_HTH_dom"/>
</dbReference>
<dbReference type="EMBL" id="CP081495">
    <property type="protein sequence ID" value="UYW00696.1"/>
    <property type="molecule type" value="Genomic_DNA"/>
</dbReference>
<dbReference type="Pfam" id="PF13404">
    <property type="entry name" value="HTH_AsnC-type"/>
    <property type="match status" value="1"/>
</dbReference>
<dbReference type="Gene3D" id="1.10.10.10">
    <property type="entry name" value="Winged helix-like DNA-binding domain superfamily/Winged helix DNA-binding domain"/>
    <property type="match status" value="1"/>
</dbReference>
<dbReference type="InterPro" id="IPR036390">
    <property type="entry name" value="WH_DNA-bd_sf"/>
</dbReference>
<name>A0ABY6M0P9_9FLAO</name>
<evidence type="ECO:0000313" key="3">
    <source>
        <dbReference type="Proteomes" id="UP001163328"/>
    </source>
</evidence>
<keyword evidence="3" id="KW-1185">Reference proteome</keyword>
<evidence type="ECO:0000313" key="2">
    <source>
        <dbReference type="EMBL" id="UYW00696.1"/>
    </source>
</evidence>